<dbReference type="GO" id="GO:0006412">
    <property type="term" value="P:translation"/>
    <property type="evidence" value="ECO:0007669"/>
    <property type="project" value="InterPro"/>
</dbReference>
<evidence type="ECO:0000256" key="2">
    <source>
        <dbReference type="ARBA" id="ARBA00035170"/>
    </source>
</evidence>
<dbReference type="PANTHER" id="PTHR21011">
    <property type="entry name" value="MITOCHONDRIAL 28S RIBOSOMAL PROTEIN S6"/>
    <property type="match status" value="1"/>
</dbReference>
<reference evidence="4" key="1">
    <citation type="journal article" date="2021" name="Sci. Adv.">
        <title>The American lobster genome reveals insights on longevity, neural, and immune adaptations.</title>
        <authorList>
            <person name="Polinski J.M."/>
            <person name="Zimin A.V."/>
            <person name="Clark K.F."/>
            <person name="Kohn A.B."/>
            <person name="Sadowski N."/>
            <person name="Timp W."/>
            <person name="Ptitsyn A."/>
            <person name="Khanna P."/>
            <person name="Romanova D.Y."/>
            <person name="Williams P."/>
            <person name="Greenwood S.J."/>
            <person name="Moroz L.L."/>
            <person name="Walt D.R."/>
            <person name="Bodnar A.G."/>
        </authorList>
    </citation>
    <scope>NUCLEOTIDE SEQUENCE</scope>
    <source>
        <strain evidence="4">GMGI-L3</strain>
    </source>
</reference>
<dbReference type="Pfam" id="PF01250">
    <property type="entry name" value="Ribosomal_S6"/>
    <property type="match status" value="1"/>
</dbReference>
<dbReference type="SUPFAM" id="SSF54995">
    <property type="entry name" value="Ribosomal protein S6"/>
    <property type="match status" value="1"/>
</dbReference>
<dbReference type="EMBL" id="JAHLQT010015640">
    <property type="protein sequence ID" value="KAG7169647.1"/>
    <property type="molecule type" value="Genomic_DNA"/>
</dbReference>
<dbReference type="Proteomes" id="UP000747542">
    <property type="component" value="Unassembled WGS sequence"/>
</dbReference>
<keyword evidence="5" id="KW-1185">Reference proteome</keyword>
<dbReference type="Gene3D" id="3.30.70.60">
    <property type="match status" value="1"/>
</dbReference>
<dbReference type="InterPro" id="IPR000529">
    <property type="entry name" value="Ribosomal_bS6"/>
</dbReference>
<protein>
    <recommendedName>
        <fullName evidence="2">Small ribosomal subunit protein bS6m</fullName>
    </recommendedName>
    <alternativeName>
        <fullName evidence="3">28S ribosomal protein S6, mitochondrial</fullName>
    </alternativeName>
</protein>
<name>A0A8J5K5E3_HOMAM</name>
<dbReference type="PANTHER" id="PTHR21011:SF1">
    <property type="entry name" value="SMALL RIBOSOMAL SUBUNIT PROTEIN BS6M"/>
    <property type="match status" value="1"/>
</dbReference>
<dbReference type="InterPro" id="IPR014717">
    <property type="entry name" value="Transl_elong_EF1B/ribsomal_bS6"/>
</dbReference>
<keyword evidence="4" id="KW-0689">Ribosomal protein</keyword>
<dbReference type="InterPro" id="IPR035980">
    <property type="entry name" value="Ribosomal_bS6_sf"/>
</dbReference>
<dbReference type="GO" id="GO:0003735">
    <property type="term" value="F:structural constituent of ribosome"/>
    <property type="evidence" value="ECO:0007669"/>
    <property type="project" value="InterPro"/>
</dbReference>
<evidence type="ECO:0000256" key="1">
    <source>
        <dbReference type="ARBA" id="ARBA00009512"/>
    </source>
</evidence>
<accession>A0A8J5K5E3</accession>
<evidence type="ECO:0000313" key="4">
    <source>
        <dbReference type="EMBL" id="KAG7169647.1"/>
    </source>
</evidence>
<gene>
    <name evidence="4" type="primary">mRpS6-L</name>
    <name evidence="4" type="ORF">Hamer_G013260</name>
</gene>
<sequence length="181" mass="20610">MPSPEAEVELATLSLPLHNNWGRERRLPECPNMSLYELSLIVRNMPKAGLVTAVKRVSESILDEGGYVSKIESLGARELPYKMTAHGQVHTKGNYFLIHFAAPPTSLSDITDNCRRDIDLVRPLVSRIESKARFECTLHEEVQPPSSRPEVHKMIREAEKRLPPHIKKKFRLNTDLGYNPF</sequence>
<comment type="caution">
    <text evidence="4">The sequence shown here is derived from an EMBL/GenBank/DDBJ whole genome shotgun (WGS) entry which is preliminary data.</text>
</comment>
<organism evidence="4 5">
    <name type="scientific">Homarus americanus</name>
    <name type="common">American lobster</name>
    <dbReference type="NCBI Taxonomy" id="6706"/>
    <lineage>
        <taxon>Eukaryota</taxon>
        <taxon>Metazoa</taxon>
        <taxon>Ecdysozoa</taxon>
        <taxon>Arthropoda</taxon>
        <taxon>Crustacea</taxon>
        <taxon>Multicrustacea</taxon>
        <taxon>Malacostraca</taxon>
        <taxon>Eumalacostraca</taxon>
        <taxon>Eucarida</taxon>
        <taxon>Decapoda</taxon>
        <taxon>Pleocyemata</taxon>
        <taxon>Astacidea</taxon>
        <taxon>Nephropoidea</taxon>
        <taxon>Nephropidae</taxon>
        <taxon>Homarus</taxon>
    </lineage>
</organism>
<proteinExistence type="inferred from homology"/>
<evidence type="ECO:0000256" key="3">
    <source>
        <dbReference type="ARBA" id="ARBA00035365"/>
    </source>
</evidence>
<keyword evidence="4" id="KW-0687">Ribonucleoprotein</keyword>
<dbReference type="GO" id="GO:0070181">
    <property type="term" value="F:small ribosomal subunit rRNA binding"/>
    <property type="evidence" value="ECO:0007669"/>
    <property type="project" value="TreeGrafter"/>
</dbReference>
<dbReference type="GO" id="GO:0005763">
    <property type="term" value="C:mitochondrial small ribosomal subunit"/>
    <property type="evidence" value="ECO:0007669"/>
    <property type="project" value="TreeGrafter"/>
</dbReference>
<dbReference type="AlphaFoldDB" id="A0A8J5K5E3"/>
<evidence type="ECO:0000313" key="5">
    <source>
        <dbReference type="Proteomes" id="UP000747542"/>
    </source>
</evidence>
<dbReference type="CDD" id="cd15465">
    <property type="entry name" value="bS6_mito"/>
    <property type="match status" value="1"/>
</dbReference>
<comment type="similarity">
    <text evidence="1">Belongs to the bacterial ribosomal protein bS6 family.</text>
</comment>
<dbReference type="FunFam" id="3.30.70.60:FF:000014">
    <property type="entry name" value="28S ribosomal protein S6, mitochondrial"/>
    <property type="match status" value="1"/>
</dbReference>